<sequence length="69" mass="7526">MRCGRSQAAEHESRPNDRIPVHRFLESRHKQAMTPVYAIAGDSISAAPTQLSGQGSLPYGRPPLDKRAG</sequence>
<evidence type="ECO:0000313" key="3">
    <source>
        <dbReference type="Proteomes" id="UP000239735"/>
    </source>
</evidence>
<feature type="region of interest" description="Disordered" evidence="1">
    <location>
        <begin position="1"/>
        <end position="20"/>
    </location>
</feature>
<accession>A0A2N9L318</accession>
<dbReference type="EMBL" id="OKRB01000013">
    <property type="protein sequence ID" value="SPE17726.1"/>
    <property type="molecule type" value="Genomic_DNA"/>
</dbReference>
<name>A0A2N9L318_9BACT</name>
<protein>
    <submittedName>
        <fullName evidence="2">Uncharacterized protein</fullName>
    </submittedName>
</protein>
<dbReference type="Proteomes" id="UP000239735">
    <property type="component" value="Unassembled WGS sequence"/>
</dbReference>
<evidence type="ECO:0000256" key="1">
    <source>
        <dbReference type="SAM" id="MobiDB-lite"/>
    </source>
</evidence>
<proteinExistence type="predicted"/>
<gene>
    <name evidence="2" type="ORF">SBA5_110086</name>
</gene>
<dbReference type="AlphaFoldDB" id="A0A2N9L318"/>
<organism evidence="2 3">
    <name type="scientific">Candidatus Sulfuritelmatomonas gaucii</name>
    <dbReference type="NCBI Taxonomy" id="2043161"/>
    <lineage>
        <taxon>Bacteria</taxon>
        <taxon>Pseudomonadati</taxon>
        <taxon>Acidobacteriota</taxon>
        <taxon>Terriglobia</taxon>
        <taxon>Terriglobales</taxon>
        <taxon>Acidobacteriaceae</taxon>
        <taxon>Candidatus Sulfuritelmatomonas</taxon>
    </lineage>
</organism>
<reference evidence="3" key="1">
    <citation type="submission" date="2018-02" db="EMBL/GenBank/DDBJ databases">
        <authorList>
            <person name="Hausmann B."/>
        </authorList>
    </citation>
    <scope>NUCLEOTIDE SEQUENCE [LARGE SCALE GENOMIC DNA]</scope>
    <source>
        <strain evidence="3">Peat soil MAG SbA5</strain>
    </source>
</reference>
<feature type="region of interest" description="Disordered" evidence="1">
    <location>
        <begin position="47"/>
        <end position="69"/>
    </location>
</feature>
<feature type="compositionally biased region" description="Basic and acidic residues" evidence="1">
    <location>
        <begin position="8"/>
        <end position="20"/>
    </location>
</feature>
<evidence type="ECO:0000313" key="2">
    <source>
        <dbReference type="EMBL" id="SPE17726.1"/>
    </source>
</evidence>